<dbReference type="AlphaFoldDB" id="A0A150WDS0"/>
<dbReference type="PANTHER" id="PTHR37314:SF4">
    <property type="entry name" value="UPF0700 TRANSMEMBRANE PROTEIN YOAK"/>
    <property type="match status" value="1"/>
</dbReference>
<dbReference type="RefSeq" id="WP_063244436.1">
    <property type="nucleotide sequence ID" value="NZ_CP168967.1"/>
</dbReference>
<sequence length="247" mass="27049">MFSYHQTLSHFSRSNVTIWLSMAFQAGAINTGGYLACHRFVSHVTGFGTLIGTEAAQGKWIQSLGMLTVPGFFIGGAMLSAFFVDRRIQTGRKPLYPFVMLLILFLTIMVATLGNLGVFGEFGAPLARHGYILLAALCLACGIQNATVTSAFGAIIRTTHLTGITTDLGIGLVRVITRSHKIQPRTNEIRANWMRVGLISSFILGSLVSAYVYLHAQYWGFLIPGIIATILFFWSLIHFNEHNGTTS</sequence>
<accession>A0A150WDS0</accession>
<keyword evidence="1" id="KW-1133">Transmembrane helix</keyword>
<keyword evidence="1" id="KW-0812">Transmembrane</keyword>
<protein>
    <recommendedName>
        <fullName evidence="4">DUF1275 family protein</fullName>
    </recommendedName>
</protein>
<evidence type="ECO:0000313" key="3">
    <source>
        <dbReference type="Proteomes" id="UP000075391"/>
    </source>
</evidence>
<feature type="transmembrane region" description="Helical" evidence="1">
    <location>
        <begin position="95"/>
        <end position="119"/>
    </location>
</feature>
<gene>
    <name evidence="2" type="ORF">AZI85_08845</name>
</gene>
<evidence type="ECO:0000256" key="1">
    <source>
        <dbReference type="SAM" id="Phobius"/>
    </source>
</evidence>
<evidence type="ECO:0000313" key="2">
    <source>
        <dbReference type="EMBL" id="KYG61057.1"/>
    </source>
</evidence>
<dbReference type="PANTHER" id="PTHR37314">
    <property type="entry name" value="SLR0142 PROTEIN"/>
    <property type="match status" value="1"/>
</dbReference>
<organism evidence="2 3">
    <name type="scientific">Bdellovibrio bacteriovorus</name>
    <dbReference type="NCBI Taxonomy" id="959"/>
    <lineage>
        <taxon>Bacteria</taxon>
        <taxon>Pseudomonadati</taxon>
        <taxon>Bdellovibrionota</taxon>
        <taxon>Bdellovibrionia</taxon>
        <taxon>Bdellovibrionales</taxon>
        <taxon>Pseudobdellovibrionaceae</taxon>
        <taxon>Bdellovibrio</taxon>
    </lineage>
</organism>
<feature type="transmembrane region" description="Helical" evidence="1">
    <location>
        <begin position="193"/>
        <end position="212"/>
    </location>
</feature>
<feature type="transmembrane region" description="Helical" evidence="1">
    <location>
        <begin position="60"/>
        <end position="83"/>
    </location>
</feature>
<dbReference type="OrthoDB" id="5290787at2"/>
<name>A0A150WDS0_BDEBC</name>
<dbReference type="EMBL" id="LUKF01000017">
    <property type="protein sequence ID" value="KYG61057.1"/>
    <property type="molecule type" value="Genomic_DNA"/>
</dbReference>
<keyword evidence="1" id="KW-0472">Membrane</keyword>
<reference evidence="2 3" key="1">
    <citation type="submission" date="2016-03" db="EMBL/GenBank/DDBJ databases">
        <authorList>
            <person name="Ploux O."/>
        </authorList>
    </citation>
    <scope>NUCLEOTIDE SEQUENCE [LARGE SCALE GENOMIC DNA]</scope>
    <source>
        <strain evidence="2 3">BER2</strain>
    </source>
</reference>
<dbReference type="Pfam" id="PF06912">
    <property type="entry name" value="DUF1275"/>
    <property type="match status" value="1"/>
</dbReference>
<dbReference type="InterPro" id="IPR010699">
    <property type="entry name" value="DUF1275"/>
</dbReference>
<proteinExistence type="predicted"/>
<dbReference type="Proteomes" id="UP000075391">
    <property type="component" value="Unassembled WGS sequence"/>
</dbReference>
<evidence type="ECO:0008006" key="4">
    <source>
        <dbReference type="Google" id="ProtNLM"/>
    </source>
</evidence>
<feature type="transmembrane region" description="Helical" evidence="1">
    <location>
        <begin position="131"/>
        <end position="156"/>
    </location>
</feature>
<feature type="transmembrane region" description="Helical" evidence="1">
    <location>
        <begin position="218"/>
        <end position="237"/>
    </location>
</feature>
<comment type="caution">
    <text evidence="2">The sequence shown here is derived from an EMBL/GenBank/DDBJ whole genome shotgun (WGS) entry which is preliminary data.</text>
</comment>